<accession>A0A0L0P6G0</accession>
<dbReference type="AlphaFoldDB" id="A0A0L0P6G0"/>
<dbReference type="EMBL" id="LGST01000009">
    <property type="protein sequence ID" value="KNE01606.1"/>
    <property type="molecule type" value="Genomic_DNA"/>
</dbReference>
<gene>
    <name evidence="1" type="ORF">QG37_01440</name>
</gene>
<evidence type="ECO:0000313" key="1">
    <source>
        <dbReference type="EMBL" id="KNE01606.1"/>
    </source>
</evidence>
<comment type="caution">
    <text evidence="1">The sequence shown here is derived from an EMBL/GenBank/DDBJ whole genome shotgun (WGS) entry which is preliminary data.</text>
</comment>
<dbReference type="Proteomes" id="UP000037122">
    <property type="component" value="Unassembled WGS sequence"/>
</dbReference>
<organism evidence="1 2">
    <name type="scientific">Candidozyma auris</name>
    <name type="common">Yeast</name>
    <name type="synonym">Candida auris</name>
    <dbReference type="NCBI Taxonomy" id="498019"/>
    <lineage>
        <taxon>Eukaryota</taxon>
        <taxon>Fungi</taxon>
        <taxon>Dikarya</taxon>
        <taxon>Ascomycota</taxon>
        <taxon>Saccharomycotina</taxon>
        <taxon>Pichiomycetes</taxon>
        <taxon>Metschnikowiaceae</taxon>
        <taxon>Candidozyma</taxon>
    </lineage>
</organism>
<evidence type="ECO:0000313" key="2">
    <source>
        <dbReference type="Proteomes" id="UP000037122"/>
    </source>
</evidence>
<protein>
    <submittedName>
        <fullName evidence="1">Uncharacterized protein</fullName>
    </submittedName>
</protein>
<proteinExistence type="predicted"/>
<reference evidence="2" key="1">
    <citation type="journal article" date="2015" name="BMC Genomics">
        <title>Draft genome of a commonly misdiagnosed multidrug resistant pathogen Candida auris.</title>
        <authorList>
            <person name="Chatterjee S."/>
            <person name="Alampalli S.V."/>
            <person name="Nageshan R.K."/>
            <person name="Chettiar S.T."/>
            <person name="Joshi S."/>
            <person name="Tatu U.S."/>
        </authorList>
    </citation>
    <scope>NUCLEOTIDE SEQUENCE [LARGE SCALE GENOMIC DNA]</scope>
    <source>
        <strain evidence="2">6684</strain>
    </source>
</reference>
<sequence length="54" mass="6165">MGEFLIDNPISLGPVPRSDVIWENLRRELFIEIPRAAIGKNVLTVFDLCIKKKV</sequence>
<name>A0A0L0P6G0_CANAR</name>
<dbReference type="VEuPathDB" id="FungiDB:QG37_01440"/>